<dbReference type="NCBIfam" id="TIGR02397">
    <property type="entry name" value="dnaX_nterm"/>
    <property type="match status" value="1"/>
</dbReference>
<dbReference type="Gene3D" id="1.10.8.60">
    <property type="match status" value="1"/>
</dbReference>
<evidence type="ECO:0000256" key="6">
    <source>
        <dbReference type="ARBA" id="ARBA00022723"/>
    </source>
</evidence>
<accession>A0A7R7I1L0</accession>
<dbReference type="RefSeq" id="WP_239157308.1">
    <property type="nucleotide sequence ID" value="NZ_AP023355.1"/>
</dbReference>
<dbReference type="FunFam" id="3.40.50.300:FF:000014">
    <property type="entry name" value="DNA polymerase III subunit gamma/tau"/>
    <property type="match status" value="1"/>
</dbReference>
<evidence type="ECO:0000256" key="9">
    <source>
        <dbReference type="ARBA" id="ARBA00022840"/>
    </source>
</evidence>
<reference evidence="16 17" key="1">
    <citation type="submission" date="2020-08" db="EMBL/GenBank/DDBJ databases">
        <title>Whole genome shotgun sequence of Actinocatenispora thailandica NBRC 105041.</title>
        <authorList>
            <person name="Komaki H."/>
            <person name="Tamura T."/>
        </authorList>
    </citation>
    <scope>NUCLEOTIDE SEQUENCE [LARGE SCALE GENOMIC DNA]</scope>
    <source>
        <strain evidence="16 17">NBRC 105041</strain>
    </source>
</reference>
<dbReference type="CDD" id="cd00009">
    <property type="entry name" value="AAA"/>
    <property type="match status" value="1"/>
</dbReference>
<evidence type="ECO:0000256" key="8">
    <source>
        <dbReference type="ARBA" id="ARBA00022833"/>
    </source>
</evidence>
<evidence type="ECO:0000256" key="1">
    <source>
        <dbReference type="ARBA" id="ARBA00006360"/>
    </source>
</evidence>
<dbReference type="InterPro" id="IPR045085">
    <property type="entry name" value="HLD_clamp_pol_III_gamma_tau"/>
</dbReference>
<feature type="region of interest" description="Disordered" evidence="14">
    <location>
        <begin position="392"/>
        <end position="489"/>
    </location>
</feature>
<evidence type="ECO:0000256" key="3">
    <source>
        <dbReference type="ARBA" id="ARBA00022679"/>
    </source>
</evidence>
<dbReference type="Pfam" id="PF13177">
    <property type="entry name" value="DNA_pol3_delta2"/>
    <property type="match status" value="1"/>
</dbReference>
<dbReference type="Pfam" id="PF22608">
    <property type="entry name" value="DNAX_ATPase_lid"/>
    <property type="match status" value="1"/>
</dbReference>
<sequence length="850" mass="84950">MPNIALYRKYRPRTFAEVFGQEQVTEPLMAALRNDKLNHAYLFSGPRGCGKTSSARILARSVNCEKGPTPEPCGECDSCRALAPDGPGSIDVIEIDAASHGGVDDARELREKAFFAPVNSRYKVYVIDEAHMVSSAGFNALLKLVEEPPEYVMFVFATTEPDKVLGTIKSRTHHYPFRLVPPGVMREHLESVCAKEGVKVDPAVFPLVVRAGGGSVRDSQSIMDQLLAGADESGVSYPRAVALLGVTDVELIDAAVDGLATSDGGALFGAVDRVVEAGHDPRRFASDLLERLRDLIVLNQVPDAAGKGLLAVPPDEVDRLTAQARRLGPATLSRMADILHEGLASMRGATSPRLVLEVLCARMLLPGDDSTADLLQRLETLEQRITAGGAVPLAAGPGQGAPAGPAAAVPAQAAAPRPTAPAPTEPAPGEPAPVRTAPAEPASPAAPDPASAASATGPSAPAPAAPPTTATPAAPSAPAAPSTASGPATAAPASVAAAPATAPAPVAAGVPQTGAGSGVPAAPGEVDLATVEAHWSAVLAEVKRRRQMVWAILGQNAGPYALDGDTLVLKARNAGTAARLNDDSLASVIQDAVQTVLHHRLRIRCEANPAGSSRPAAQRSAPPAAAPTPPAASAPPTAPATPAAPVSEVGGWPEITRPGGPAAPPAGQPDGGTGPSAAPSSNGAAPTGSATVGSTPNGAGPAEPGALSAGTGAGAGVGVGVGNGPVASAVRTAPGPGEPAAVAATPAGAVATMPRPASAPDWLPDGPTDFSPDDPVPVSLGGTTPVPGGAATPPPAPAADRSAATALDGFAPGDEPTDEPFDPASAPKPISVEDRAVSLLVQKLGAEPLD</sequence>
<dbReference type="SMART" id="SM00382">
    <property type="entry name" value="AAA"/>
    <property type="match status" value="1"/>
</dbReference>
<keyword evidence="17" id="KW-1185">Reference proteome</keyword>
<dbReference type="Gene3D" id="3.40.50.300">
    <property type="entry name" value="P-loop containing nucleotide triphosphate hydrolases"/>
    <property type="match status" value="1"/>
</dbReference>
<evidence type="ECO:0000313" key="16">
    <source>
        <dbReference type="EMBL" id="BCJ39158.1"/>
    </source>
</evidence>
<dbReference type="AlphaFoldDB" id="A0A7R7I1L0"/>
<evidence type="ECO:0000256" key="7">
    <source>
        <dbReference type="ARBA" id="ARBA00022741"/>
    </source>
</evidence>
<dbReference type="InterPro" id="IPR012763">
    <property type="entry name" value="DNA_pol_III_sug/sutau_N"/>
</dbReference>
<evidence type="ECO:0000256" key="11">
    <source>
        <dbReference type="ARBA" id="ARBA00037724"/>
    </source>
</evidence>
<dbReference type="GO" id="GO:0003677">
    <property type="term" value="F:DNA binding"/>
    <property type="evidence" value="ECO:0007669"/>
    <property type="project" value="InterPro"/>
</dbReference>
<keyword evidence="5" id="KW-0235">DNA replication</keyword>
<dbReference type="GO" id="GO:0046872">
    <property type="term" value="F:metal ion binding"/>
    <property type="evidence" value="ECO:0007669"/>
    <property type="project" value="UniProtKB-KW"/>
</dbReference>
<dbReference type="PANTHER" id="PTHR11669:SF0">
    <property type="entry name" value="PROTEIN STICHEL-LIKE 2"/>
    <property type="match status" value="1"/>
</dbReference>
<feature type="compositionally biased region" description="Low complexity" evidence="14">
    <location>
        <begin position="609"/>
        <end position="623"/>
    </location>
</feature>
<dbReference type="Proteomes" id="UP000611640">
    <property type="component" value="Chromosome"/>
</dbReference>
<protein>
    <recommendedName>
        <fullName evidence="13">DNA polymerase III subunit gamma/tau</fullName>
        <ecNumber evidence="2">2.7.7.7</ecNumber>
    </recommendedName>
</protein>
<evidence type="ECO:0000256" key="10">
    <source>
        <dbReference type="ARBA" id="ARBA00022932"/>
    </source>
</evidence>
<evidence type="ECO:0000256" key="4">
    <source>
        <dbReference type="ARBA" id="ARBA00022695"/>
    </source>
</evidence>
<dbReference type="Pfam" id="PF12169">
    <property type="entry name" value="DNA_pol3_gamma3"/>
    <property type="match status" value="1"/>
</dbReference>
<dbReference type="EC" id="2.7.7.7" evidence="2"/>
<dbReference type="GO" id="GO:0003887">
    <property type="term" value="F:DNA-directed DNA polymerase activity"/>
    <property type="evidence" value="ECO:0007669"/>
    <property type="project" value="UniProtKB-KW"/>
</dbReference>
<feature type="domain" description="AAA+ ATPase" evidence="15">
    <location>
        <begin position="37"/>
        <end position="281"/>
    </location>
</feature>
<dbReference type="NCBIfam" id="NF005846">
    <property type="entry name" value="PRK07764.1-6"/>
    <property type="match status" value="1"/>
</dbReference>
<feature type="region of interest" description="Disordered" evidence="14">
    <location>
        <begin position="608"/>
        <end position="830"/>
    </location>
</feature>
<evidence type="ECO:0000256" key="14">
    <source>
        <dbReference type="SAM" id="MobiDB-lite"/>
    </source>
</evidence>
<dbReference type="InterPro" id="IPR027417">
    <property type="entry name" value="P-loop_NTPase"/>
</dbReference>
<feature type="compositionally biased region" description="Pro residues" evidence="14">
    <location>
        <begin position="418"/>
        <end position="431"/>
    </location>
</feature>
<feature type="compositionally biased region" description="Low complexity" evidence="14">
    <location>
        <begin position="432"/>
        <end position="459"/>
    </location>
</feature>
<dbReference type="InterPro" id="IPR050238">
    <property type="entry name" value="DNA_Rep/Repair_Clamp_Loader"/>
</dbReference>
<dbReference type="SUPFAM" id="SSF48019">
    <property type="entry name" value="post-AAA+ oligomerization domain-like"/>
    <property type="match status" value="1"/>
</dbReference>
<dbReference type="PANTHER" id="PTHR11669">
    <property type="entry name" value="REPLICATION FACTOR C / DNA POLYMERASE III GAMMA-TAU SUBUNIT"/>
    <property type="match status" value="1"/>
</dbReference>
<organism evidence="16 17">
    <name type="scientific">Actinocatenispora thailandica</name>
    <dbReference type="NCBI Taxonomy" id="227318"/>
    <lineage>
        <taxon>Bacteria</taxon>
        <taxon>Bacillati</taxon>
        <taxon>Actinomycetota</taxon>
        <taxon>Actinomycetes</taxon>
        <taxon>Micromonosporales</taxon>
        <taxon>Micromonosporaceae</taxon>
        <taxon>Actinocatenispora</taxon>
    </lineage>
</organism>
<dbReference type="SUPFAM" id="SSF52540">
    <property type="entry name" value="P-loop containing nucleoside triphosphate hydrolases"/>
    <property type="match status" value="1"/>
</dbReference>
<feature type="compositionally biased region" description="Low complexity" evidence="14">
    <location>
        <begin position="467"/>
        <end position="489"/>
    </location>
</feature>
<dbReference type="EMBL" id="AP023355">
    <property type="protein sequence ID" value="BCJ39158.1"/>
    <property type="molecule type" value="Genomic_DNA"/>
</dbReference>
<name>A0A7R7I1L0_9ACTN</name>
<keyword evidence="9" id="KW-0067">ATP-binding</keyword>
<feature type="compositionally biased region" description="Pro residues" evidence="14">
    <location>
        <begin position="624"/>
        <end position="639"/>
    </location>
</feature>
<dbReference type="InterPro" id="IPR008921">
    <property type="entry name" value="DNA_pol3_clamp-load_cplx_C"/>
</dbReference>
<dbReference type="KEGG" id="atl:Athai_66610"/>
<dbReference type="Gene3D" id="1.20.272.10">
    <property type="match status" value="1"/>
</dbReference>
<dbReference type="InterPro" id="IPR022754">
    <property type="entry name" value="DNA_pol_III_gamma-3"/>
</dbReference>
<evidence type="ECO:0000259" key="15">
    <source>
        <dbReference type="SMART" id="SM00382"/>
    </source>
</evidence>
<dbReference type="GO" id="GO:0006261">
    <property type="term" value="P:DNA-templated DNA replication"/>
    <property type="evidence" value="ECO:0007669"/>
    <property type="project" value="TreeGrafter"/>
</dbReference>
<keyword evidence="10" id="KW-0239">DNA-directed DNA polymerase</keyword>
<keyword evidence="3" id="KW-0808">Transferase</keyword>
<evidence type="ECO:0000256" key="5">
    <source>
        <dbReference type="ARBA" id="ARBA00022705"/>
    </source>
</evidence>
<keyword evidence="7" id="KW-0547">Nucleotide-binding</keyword>
<comment type="function">
    <text evidence="11">DNA polymerase III is a complex, multichain enzyme responsible for most of the replicative synthesis in bacteria. This DNA polymerase also exhibits 3' to 5' exonuclease activity.</text>
</comment>
<dbReference type="CDD" id="cd18137">
    <property type="entry name" value="HLD_clamp_pol_III_gamma_tau"/>
    <property type="match status" value="1"/>
</dbReference>
<proteinExistence type="inferred from homology"/>
<evidence type="ECO:0000313" key="17">
    <source>
        <dbReference type="Proteomes" id="UP000611640"/>
    </source>
</evidence>
<keyword evidence="4" id="KW-0548">Nucleotidyltransferase</keyword>
<evidence type="ECO:0000256" key="13">
    <source>
        <dbReference type="ARBA" id="ARBA00074577"/>
    </source>
</evidence>
<keyword evidence="6" id="KW-0479">Metal-binding</keyword>
<feature type="compositionally biased region" description="Low complexity" evidence="14">
    <location>
        <begin position="781"/>
        <end position="791"/>
    </location>
</feature>
<feature type="compositionally biased region" description="Low complexity" evidence="14">
    <location>
        <begin position="724"/>
        <end position="752"/>
    </location>
</feature>
<comment type="similarity">
    <text evidence="1">Belongs to the DnaX/STICHEL family.</text>
</comment>
<feature type="compositionally biased region" description="Low complexity" evidence="14">
    <location>
        <begin position="392"/>
        <end position="417"/>
    </location>
</feature>
<comment type="catalytic activity">
    <reaction evidence="12">
        <text>DNA(n) + a 2'-deoxyribonucleoside 5'-triphosphate = DNA(n+1) + diphosphate</text>
        <dbReference type="Rhea" id="RHEA:22508"/>
        <dbReference type="Rhea" id="RHEA-COMP:17339"/>
        <dbReference type="Rhea" id="RHEA-COMP:17340"/>
        <dbReference type="ChEBI" id="CHEBI:33019"/>
        <dbReference type="ChEBI" id="CHEBI:61560"/>
        <dbReference type="ChEBI" id="CHEBI:173112"/>
        <dbReference type="EC" id="2.7.7.7"/>
    </reaction>
</comment>
<evidence type="ECO:0000256" key="12">
    <source>
        <dbReference type="ARBA" id="ARBA00049244"/>
    </source>
</evidence>
<dbReference type="InterPro" id="IPR003593">
    <property type="entry name" value="AAA+_ATPase"/>
</dbReference>
<dbReference type="GO" id="GO:0005524">
    <property type="term" value="F:ATP binding"/>
    <property type="evidence" value="ECO:0007669"/>
    <property type="project" value="UniProtKB-KW"/>
</dbReference>
<dbReference type="FunFam" id="1.20.272.10:FF:000003">
    <property type="entry name" value="DNA polymerase III subunit gamma/tau"/>
    <property type="match status" value="1"/>
</dbReference>
<gene>
    <name evidence="16" type="ORF">Athai_66610</name>
</gene>
<dbReference type="GO" id="GO:0009360">
    <property type="term" value="C:DNA polymerase III complex"/>
    <property type="evidence" value="ECO:0007669"/>
    <property type="project" value="InterPro"/>
</dbReference>
<feature type="compositionally biased region" description="Low complexity" evidence="14">
    <location>
        <begin position="675"/>
        <end position="691"/>
    </location>
</feature>
<keyword evidence="8" id="KW-0862">Zinc</keyword>
<evidence type="ECO:0000256" key="2">
    <source>
        <dbReference type="ARBA" id="ARBA00012417"/>
    </source>
</evidence>
<feature type="compositionally biased region" description="Gly residues" evidence="14">
    <location>
        <begin position="711"/>
        <end position="723"/>
    </location>
</feature>